<dbReference type="EMBL" id="JAPFFF010000004">
    <property type="protein sequence ID" value="KAK8892652.1"/>
    <property type="molecule type" value="Genomic_DNA"/>
</dbReference>
<accession>A0ABR2KQG0</accession>
<evidence type="ECO:0000313" key="1">
    <source>
        <dbReference type="EMBL" id="KAK8892652.1"/>
    </source>
</evidence>
<protein>
    <submittedName>
        <fullName evidence="1">Uncharacterized protein</fullName>
    </submittedName>
</protein>
<evidence type="ECO:0000313" key="2">
    <source>
        <dbReference type="Proteomes" id="UP001470230"/>
    </source>
</evidence>
<organism evidence="1 2">
    <name type="scientific">Tritrichomonas musculus</name>
    <dbReference type="NCBI Taxonomy" id="1915356"/>
    <lineage>
        <taxon>Eukaryota</taxon>
        <taxon>Metamonada</taxon>
        <taxon>Parabasalia</taxon>
        <taxon>Tritrichomonadida</taxon>
        <taxon>Tritrichomonadidae</taxon>
        <taxon>Tritrichomonas</taxon>
    </lineage>
</organism>
<proteinExistence type="predicted"/>
<keyword evidence="2" id="KW-1185">Reference proteome</keyword>
<reference evidence="1 2" key="1">
    <citation type="submission" date="2024-04" db="EMBL/GenBank/DDBJ databases">
        <title>Tritrichomonas musculus Genome.</title>
        <authorList>
            <person name="Alves-Ferreira E."/>
            <person name="Grigg M."/>
            <person name="Lorenzi H."/>
            <person name="Galac M."/>
        </authorList>
    </citation>
    <scope>NUCLEOTIDE SEQUENCE [LARGE SCALE GENOMIC DNA]</scope>
    <source>
        <strain evidence="1 2">EAF2021</strain>
    </source>
</reference>
<comment type="caution">
    <text evidence="1">The sequence shown here is derived from an EMBL/GenBank/DDBJ whole genome shotgun (WGS) entry which is preliminary data.</text>
</comment>
<dbReference type="Proteomes" id="UP001470230">
    <property type="component" value="Unassembled WGS sequence"/>
</dbReference>
<gene>
    <name evidence="1" type="ORF">M9Y10_029891</name>
</gene>
<sequence>MSTEAKLLISDDEDEPILKVSDSVFVSPESSSALRNLELNGTLHIYPDSTLYNLHLLKAYLPIDKTDDGIDTYRRKKHPSNE</sequence>
<name>A0ABR2KQG0_9EUKA</name>